<comment type="caution">
    <text evidence="2">The sequence shown here is derived from an EMBL/GenBank/DDBJ whole genome shotgun (WGS) entry which is preliminary data.</text>
</comment>
<dbReference type="InterPro" id="IPR006680">
    <property type="entry name" value="Amidohydro-rel"/>
</dbReference>
<dbReference type="InterPro" id="IPR051781">
    <property type="entry name" value="Metallo-dep_Hydrolase"/>
</dbReference>
<reference evidence="2 3" key="1">
    <citation type="submission" date="2020-08" db="EMBL/GenBank/DDBJ databases">
        <title>Sequencing the genomes of 1000 actinobacteria strains.</title>
        <authorList>
            <person name="Klenk H.-P."/>
        </authorList>
    </citation>
    <scope>NUCLEOTIDE SEQUENCE [LARGE SCALE GENOMIC DNA]</scope>
    <source>
        <strain evidence="2 3">DSM 44936</strain>
    </source>
</reference>
<gene>
    <name evidence="2" type="ORF">BJ992_003787</name>
</gene>
<dbReference type="SUPFAM" id="SSF51556">
    <property type="entry name" value="Metallo-dependent hydrolases"/>
    <property type="match status" value="1"/>
</dbReference>
<name>A0A7X0IFN4_9ACTN</name>
<feature type="domain" description="Amidohydrolase-related" evidence="1">
    <location>
        <begin position="264"/>
        <end position="444"/>
    </location>
</feature>
<dbReference type="RefSeq" id="WP_221474888.1">
    <property type="nucleotide sequence ID" value="NZ_BAAALO010000095.1"/>
</dbReference>
<keyword evidence="2" id="KW-0378">Hydrolase</keyword>
<evidence type="ECO:0000259" key="1">
    <source>
        <dbReference type="Pfam" id="PF01979"/>
    </source>
</evidence>
<dbReference type="InterPro" id="IPR032466">
    <property type="entry name" value="Metal_Hydrolase"/>
</dbReference>
<dbReference type="GO" id="GO:0016810">
    <property type="term" value="F:hydrolase activity, acting on carbon-nitrogen (but not peptide) bonds"/>
    <property type="evidence" value="ECO:0007669"/>
    <property type="project" value="InterPro"/>
</dbReference>
<organism evidence="2 3">
    <name type="scientific">Sphaerisporangium rubeum</name>
    <dbReference type="NCBI Taxonomy" id="321317"/>
    <lineage>
        <taxon>Bacteria</taxon>
        <taxon>Bacillati</taxon>
        <taxon>Actinomycetota</taxon>
        <taxon>Actinomycetes</taxon>
        <taxon>Streptosporangiales</taxon>
        <taxon>Streptosporangiaceae</taxon>
        <taxon>Sphaerisporangium</taxon>
    </lineage>
</organism>
<dbReference type="PANTHER" id="PTHR43135:SF3">
    <property type="entry name" value="ALPHA-D-RIBOSE 1-METHYLPHOSPHONATE 5-TRIPHOSPHATE DIPHOSPHATASE"/>
    <property type="match status" value="1"/>
</dbReference>
<accession>A0A7X0IFN4</accession>
<dbReference type="Gene3D" id="2.30.40.10">
    <property type="entry name" value="Urease, subunit C, domain 1"/>
    <property type="match status" value="2"/>
</dbReference>
<dbReference type="SUPFAM" id="SSF51338">
    <property type="entry name" value="Composite domain of metallo-dependent hydrolases"/>
    <property type="match status" value="1"/>
</dbReference>
<evidence type="ECO:0000313" key="3">
    <source>
        <dbReference type="Proteomes" id="UP000555564"/>
    </source>
</evidence>
<proteinExistence type="predicted"/>
<dbReference type="InterPro" id="IPR011059">
    <property type="entry name" value="Metal-dep_hydrolase_composite"/>
</dbReference>
<dbReference type="EMBL" id="JACHIU010000001">
    <property type="protein sequence ID" value="MBB6474356.1"/>
    <property type="molecule type" value="Genomic_DNA"/>
</dbReference>
<evidence type="ECO:0000313" key="2">
    <source>
        <dbReference type="EMBL" id="MBB6474356.1"/>
    </source>
</evidence>
<dbReference type="PANTHER" id="PTHR43135">
    <property type="entry name" value="ALPHA-D-RIBOSE 1-METHYLPHOSPHONATE 5-TRIPHOSPHATE DIPHOSPHATASE"/>
    <property type="match status" value="1"/>
</dbReference>
<keyword evidence="3" id="KW-1185">Reference proteome</keyword>
<dbReference type="Proteomes" id="UP000555564">
    <property type="component" value="Unassembled WGS sequence"/>
</dbReference>
<protein>
    <submittedName>
        <fullName evidence="2">Imidazolonepropionase-like amidohydrolase</fullName>
    </submittedName>
</protein>
<dbReference type="Gene3D" id="3.20.20.140">
    <property type="entry name" value="Metal-dependent hydrolases"/>
    <property type="match status" value="1"/>
</dbReference>
<dbReference type="AlphaFoldDB" id="A0A7X0IFN4"/>
<dbReference type="Pfam" id="PF01979">
    <property type="entry name" value="Amidohydro_1"/>
    <property type="match status" value="1"/>
</dbReference>
<sequence>MTITRTIVLHGCDLVDGTGTKPRHGVDIVVAGGDVREVVPSRPADVYGTVDEIVDAAGMLAIPGLINNHTHGTAYGPLFPSGHVGLPHEQVLANLDRHLLEGTTTVLCVDGFVTAEALARTDEAHPVNVRLASCNTPACLAAATVADGGGLTEANRVFTARHAVRDGAVALGEIGSGHTLGGGGASYMYIPAEVERRTGVRITPRQANGLKIAVLGRHISEKAFGRDRVDEALASAGLTGSLSIEDTCEIVRGVVLPAFDIALRGLAEAAAQAREAGVPVLVHNAAASIAQVASIAATDVTLIAGHSNHSSFELREAVGHAVRLKEMGVIVDVSTLDTFGARRLTTGPELLYAMFSAGVVDTISTDYAGGHHDPILLAIGRSVKAGVVRLPAAVAMATANVADAIPGLAPRRGRVVPGTVADLVLTDPAELHHVDMVMVSGEIVVRAGRRVVARPAPEAAEGAGDRW</sequence>